<evidence type="ECO:0000313" key="2">
    <source>
        <dbReference type="EMBL" id="KAF8776959.1"/>
    </source>
</evidence>
<protein>
    <submittedName>
        <fullName evidence="2">Uncharacterized protein</fullName>
    </submittedName>
</protein>
<reference evidence="2" key="1">
    <citation type="journal article" date="2020" name="bioRxiv">
        <title>Chromosome-level reference genome of the European wasp spider Argiope bruennichi: a resource for studies on range expansion and evolutionary adaptation.</title>
        <authorList>
            <person name="Sheffer M.M."/>
            <person name="Hoppe A."/>
            <person name="Krehenwinkel H."/>
            <person name="Uhl G."/>
            <person name="Kuss A.W."/>
            <person name="Jensen L."/>
            <person name="Jensen C."/>
            <person name="Gillespie R.G."/>
            <person name="Hoff K.J."/>
            <person name="Prost S."/>
        </authorList>
    </citation>
    <scope>NUCLEOTIDE SEQUENCE</scope>
</reference>
<feature type="compositionally biased region" description="Polar residues" evidence="1">
    <location>
        <begin position="95"/>
        <end position="108"/>
    </location>
</feature>
<reference evidence="2" key="2">
    <citation type="submission" date="2020-06" db="EMBL/GenBank/DDBJ databases">
        <authorList>
            <person name="Sheffer M."/>
        </authorList>
    </citation>
    <scope>NUCLEOTIDE SEQUENCE</scope>
</reference>
<comment type="caution">
    <text evidence="2">The sequence shown here is derived from an EMBL/GenBank/DDBJ whole genome shotgun (WGS) entry which is preliminary data.</text>
</comment>
<name>A0A8T0ESH3_ARGBR</name>
<sequence>MFDIMQAKIHIIRCLQGERRPLQFIVDWPMDDKSQDFVGKAVANRTFLTKWKNMLYSASGMKPYSLRITKLYAMLKLMAVKHSLELQVKTDFTEHTTPSMPTQGTKGTTKIPFSLRPDPEDETTSSYRSTVTQIPRGTTTTQKPGGSTTTQKPGGSTTPQKPVDPALRPRWFHDHS</sequence>
<feature type="compositionally biased region" description="Low complexity" evidence="1">
    <location>
        <begin position="137"/>
        <end position="152"/>
    </location>
</feature>
<keyword evidence="3" id="KW-1185">Reference proteome</keyword>
<gene>
    <name evidence="2" type="ORF">HNY73_013891</name>
</gene>
<dbReference type="Proteomes" id="UP000807504">
    <property type="component" value="Unassembled WGS sequence"/>
</dbReference>
<feature type="compositionally biased region" description="Polar residues" evidence="1">
    <location>
        <begin position="124"/>
        <end position="136"/>
    </location>
</feature>
<organism evidence="2 3">
    <name type="scientific">Argiope bruennichi</name>
    <name type="common">Wasp spider</name>
    <name type="synonym">Aranea bruennichi</name>
    <dbReference type="NCBI Taxonomy" id="94029"/>
    <lineage>
        <taxon>Eukaryota</taxon>
        <taxon>Metazoa</taxon>
        <taxon>Ecdysozoa</taxon>
        <taxon>Arthropoda</taxon>
        <taxon>Chelicerata</taxon>
        <taxon>Arachnida</taxon>
        <taxon>Araneae</taxon>
        <taxon>Araneomorphae</taxon>
        <taxon>Entelegynae</taxon>
        <taxon>Araneoidea</taxon>
        <taxon>Araneidae</taxon>
        <taxon>Argiope</taxon>
    </lineage>
</organism>
<evidence type="ECO:0000256" key="1">
    <source>
        <dbReference type="SAM" id="MobiDB-lite"/>
    </source>
</evidence>
<proteinExistence type="predicted"/>
<accession>A0A8T0ESH3</accession>
<feature type="region of interest" description="Disordered" evidence="1">
    <location>
        <begin position="94"/>
        <end position="176"/>
    </location>
</feature>
<dbReference type="EMBL" id="JABXBU010002072">
    <property type="protein sequence ID" value="KAF8776959.1"/>
    <property type="molecule type" value="Genomic_DNA"/>
</dbReference>
<evidence type="ECO:0000313" key="3">
    <source>
        <dbReference type="Proteomes" id="UP000807504"/>
    </source>
</evidence>
<dbReference type="AlphaFoldDB" id="A0A8T0ESH3"/>